<dbReference type="Gene3D" id="1.10.510.10">
    <property type="entry name" value="Transferase(Phosphotransferase) domain 1"/>
    <property type="match status" value="1"/>
</dbReference>
<dbReference type="Pfam" id="PF00069">
    <property type="entry name" value="Pkinase"/>
    <property type="match status" value="1"/>
</dbReference>
<dbReference type="OrthoDB" id="436110at2759"/>
<evidence type="ECO:0000256" key="1">
    <source>
        <dbReference type="ARBA" id="ARBA00022741"/>
    </source>
</evidence>
<organism evidence="4 5">
    <name type="scientific">Ichthyophthirius multifiliis</name>
    <name type="common">White spot disease agent</name>
    <name type="synonym">Ich</name>
    <dbReference type="NCBI Taxonomy" id="5932"/>
    <lineage>
        <taxon>Eukaryota</taxon>
        <taxon>Sar</taxon>
        <taxon>Alveolata</taxon>
        <taxon>Ciliophora</taxon>
        <taxon>Intramacronucleata</taxon>
        <taxon>Oligohymenophorea</taxon>
        <taxon>Hymenostomatida</taxon>
        <taxon>Ophryoglenina</taxon>
        <taxon>Ichthyophthirius</taxon>
    </lineage>
</organism>
<dbReference type="GO" id="GO:0035556">
    <property type="term" value="P:intracellular signal transduction"/>
    <property type="evidence" value="ECO:0007669"/>
    <property type="project" value="TreeGrafter"/>
</dbReference>
<dbReference type="PROSITE" id="PS50011">
    <property type="entry name" value="PROTEIN_KINASE_DOM"/>
    <property type="match status" value="1"/>
</dbReference>
<protein>
    <submittedName>
        <fullName evidence="4">Protein kinase domain protein</fullName>
        <ecNumber evidence="4">2.7.11.1</ecNumber>
    </submittedName>
</protein>
<evidence type="ECO:0000313" key="5">
    <source>
        <dbReference type="Proteomes" id="UP000008983"/>
    </source>
</evidence>
<dbReference type="eggNOG" id="KOG0611">
    <property type="taxonomic scope" value="Eukaryota"/>
</dbReference>
<feature type="non-terminal residue" evidence="4">
    <location>
        <position position="116"/>
    </location>
</feature>
<evidence type="ECO:0000259" key="3">
    <source>
        <dbReference type="PROSITE" id="PS50011"/>
    </source>
</evidence>
<feature type="domain" description="Protein kinase" evidence="3">
    <location>
        <begin position="1"/>
        <end position="116"/>
    </location>
</feature>
<sequence>MVDTDTQTVKIIDFGFSIQVPDNKKLNIFCGTPSYMSPEIISKVEYFGQKSDVWALGILLYVMVQGKFPFKGINDNDLFSKIKKEAFHLVMKLMRILKNQSLKSYVQILKIGQVLM</sequence>
<keyword evidence="4" id="KW-0418">Kinase</keyword>
<dbReference type="GO" id="GO:0005524">
    <property type="term" value="F:ATP binding"/>
    <property type="evidence" value="ECO:0007669"/>
    <property type="project" value="UniProtKB-KW"/>
</dbReference>
<dbReference type="InterPro" id="IPR011009">
    <property type="entry name" value="Kinase-like_dom_sf"/>
</dbReference>
<dbReference type="STRING" id="857967.G0QPJ6"/>
<evidence type="ECO:0000256" key="2">
    <source>
        <dbReference type="ARBA" id="ARBA00022840"/>
    </source>
</evidence>
<dbReference type="GO" id="GO:0005737">
    <property type="term" value="C:cytoplasm"/>
    <property type="evidence" value="ECO:0007669"/>
    <property type="project" value="TreeGrafter"/>
</dbReference>
<dbReference type="PANTHER" id="PTHR24346">
    <property type="entry name" value="MAP/MICROTUBULE AFFINITY-REGULATING KINASE"/>
    <property type="match status" value="1"/>
</dbReference>
<dbReference type="EC" id="2.7.11.1" evidence="4"/>
<dbReference type="GO" id="GO:0004674">
    <property type="term" value="F:protein serine/threonine kinase activity"/>
    <property type="evidence" value="ECO:0007669"/>
    <property type="project" value="UniProtKB-EC"/>
</dbReference>
<dbReference type="AlphaFoldDB" id="G0QPJ6"/>
<dbReference type="OMA" id="ADIWSSW"/>
<keyword evidence="4" id="KW-0808">Transferase</keyword>
<evidence type="ECO:0000313" key="4">
    <source>
        <dbReference type="EMBL" id="EGR32861.1"/>
    </source>
</evidence>
<dbReference type="GeneID" id="14909029"/>
<keyword evidence="1" id="KW-0547">Nucleotide-binding</keyword>
<keyword evidence="2" id="KW-0067">ATP-binding</keyword>
<gene>
    <name evidence="4" type="ORF">IMG5_068610</name>
</gene>
<dbReference type="Proteomes" id="UP000008983">
    <property type="component" value="Unassembled WGS sequence"/>
</dbReference>
<dbReference type="EMBL" id="GL983562">
    <property type="protein sequence ID" value="EGR32861.1"/>
    <property type="molecule type" value="Genomic_DNA"/>
</dbReference>
<dbReference type="InterPro" id="IPR000719">
    <property type="entry name" value="Prot_kinase_dom"/>
</dbReference>
<accession>G0QPJ6</accession>
<dbReference type="InParanoid" id="G0QPJ6"/>
<dbReference type="RefSeq" id="XP_004036847.1">
    <property type="nucleotide sequence ID" value="XM_004036799.1"/>
</dbReference>
<proteinExistence type="predicted"/>
<reference evidence="4 5" key="1">
    <citation type="submission" date="2011-07" db="EMBL/GenBank/DDBJ databases">
        <authorList>
            <person name="Coyne R."/>
            <person name="Brami D."/>
            <person name="Johnson J."/>
            <person name="Hostetler J."/>
            <person name="Hannick L."/>
            <person name="Clark T."/>
            <person name="Cassidy-Hanley D."/>
            <person name="Inman J."/>
        </authorList>
    </citation>
    <scope>NUCLEOTIDE SEQUENCE [LARGE SCALE GENOMIC DNA]</scope>
    <source>
        <strain evidence="4 5">G5</strain>
    </source>
</reference>
<name>G0QPJ6_ICHMU</name>
<keyword evidence="5" id="KW-1185">Reference proteome</keyword>
<dbReference type="SUPFAM" id="SSF56112">
    <property type="entry name" value="Protein kinase-like (PK-like)"/>
    <property type="match status" value="1"/>
</dbReference>
<dbReference type="PANTHER" id="PTHR24346:SF30">
    <property type="entry name" value="MATERNAL EMBRYONIC LEUCINE ZIPPER KINASE"/>
    <property type="match status" value="1"/>
</dbReference>